<dbReference type="OrthoDB" id="9814088at2"/>
<dbReference type="InterPro" id="IPR014001">
    <property type="entry name" value="Helicase_ATP-bd"/>
</dbReference>
<protein>
    <submittedName>
        <fullName evidence="2">DEAD/DEAH box helicase</fullName>
    </submittedName>
</protein>
<dbReference type="AlphaFoldDB" id="A0A327KUA8"/>
<comment type="caution">
    <text evidence="2">The sequence shown here is derived from an EMBL/GenBank/DDBJ whole genome shotgun (WGS) entry which is preliminary data.</text>
</comment>
<accession>A0A327KUA8</accession>
<dbReference type="GO" id="GO:0004386">
    <property type="term" value="F:helicase activity"/>
    <property type="evidence" value="ECO:0007669"/>
    <property type="project" value="UniProtKB-KW"/>
</dbReference>
<dbReference type="Proteomes" id="UP000248863">
    <property type="component" value="Unassembled WGS sequence"/>
</dbReference>
<dbReference type="EMBL" id="NPEU01000009">
    <property type="protein sequence ID" value="RAI41807.1"/>
    <property type="molecule type" value="Genomic_DNA"/>
</dbReference>
<name>A0A327KUA8_9BRAD</name>
<reference evidence="2 3" key="1">
    <citation type="submission" date="2017-07" db="EMBL/GenBank/DDBJ databases">
        <title>Draft Genome Sequences of Select Purple Nonsulfur Bacteria.</title>
        <authorList>
            <person name="Lasarre B."/>
            <person name="Mckinlay J.B."/>
        </authorList>
    </citation>
    <scope>NUCLEOTIDE SEQUENCE [LARGE SCALE GENOMIC DNA]</scope>
    <source>
        <strain evidence="2 3">DSM 11907</strain>
    </source>
</reference>
<keyword evidence="2" id="KW-0067">ATP-binding</keyword>
<keyword evidence="2" id="KW-0547">Nucleotide-binding</keyword>
<evidence type="ECO:0000313" key="2">
    <source>
        <dbReference type="EMBL" id="RAI41807.1"/>
    </source>
</evidence>
<dbReference type="SUPFAM" id="SSF52540">
    <property type="entry name" value="P-loop containing nucleoside triphosphate hydrolases"/>
    <property type="match status" value="2"/>
</dbReference>
<keyword evidence="2" id="KW-0378">Hydrolase</keyword>
<keyword evidence="2" id="KW-0347">Helicase</keyword>
<organism evidence="2 3">
    <name type="scientific">Rhodoplanes elegans</name>
    <dbReference type="NCBI Taxonomy" id="29408"/>
    <lineage>
        <taxon>Bacteria</taxon>
        <taxon>Pseudomonadati</taxon>
        <taxon>Pseudomonadota</taxon>
        <taxon>Alphaproteobacteria</taxon>
        <taxon>Hyphomicrobiales</taxon>
        <taxon>Nitrobacteraceae</taxon>
        <taxon>Rhodoplanes</taxon>
    </lineage>
</organism>
<dbReference type="InterPro" id="IPR027417">
    <property type="entry name" value="P-loop_NTPase"/>
</dbReference>
<feature type="domain" description="Helicase ATP-binding" evidence="1">
    <location>
        <begin position="11"/>
        <end position="328"/>
    </location>
</feature>
<proteinExistence type="predicted"/>
<gene>
    <name evidence="2" type="ORF">CH338_01970</name>
</gene>
<sequence>MAGERFRAAPALAPLKVFQRRTVDYVFERLYGSDDPVRQFLVADEVGLGKTMVARGVIARMIERLWDTTARIDILYICSNQAIAAQNLNRLNVLGRRELALPTRMTLIPLQLRDQEGLDANKVNFISLTPGTTFDLRSATGVTQERALLEHLLHDLVSHPRGLHNLLQVTAGADGWNRAVDSLDLKGVDTRIIERFRREVQTDDELFQELERVCEMFPRRREVYPADMTQPRNSLVARLRAKLSHACVDALQPDLIIMDEFQRFRDLLHGDSDAAILARELFDYTGSDGHAARTLLLSATPYRMLTLNGDEADEGDHYEDFLETLSFLYGRDRGPQVAATLANEMRAFRGFLHGLPASHAAAVAARQTIEQRLRRVMARTERVASTTERDSMMGEPSITVSVAPADLAQAAAVANVARALDAPEIVEYWKSAPYLLNFMRHYSLKRLLEAQMDAPSAAIRDALLAAQPAMLDRAALDSYAALDPANGRMRAIMDDIFGASLEQSLWIPAAMPYYGAQRSEPPPTKALIFSSWSMVPDAIAALLSYEAERRMGVGESGRRYFEQHRLRPLQFRQDQGRLAGLRALLLIYPSPTLAEIADPLSVFAEHEQVLSQAAMRDALAERLRPAVDTLRRAAGSEGGADLAEWAAPTMIDALAGSRANTWLSAPEGLRALASEDGFLDHVAELSSTAEKRAFSTVSDGLCDLLVDIALGSPAVCALRALRRIAPQLAWDDPGLLSAAAKVAWAFRALFNQHDAVALLRRGAEDRYWHRVLTYSADNNLQAVLDEYAHYLVDAEGLSASTPEERAAGVARAMATALSIRPSQIDVDDPQVSGDAITIGKFQMRGRFAMRLADYRDEEGTVARLGGVRDAFNSPFRPFVLATTSIGQEGLDFHPYCYRVYHWNLPGNPVDLEQREGRVHRFKGHAVRLNLANRQSSVIQGSGRVTDDPWALMFEQARSEAASGTDLIPYWIYEGSVRVERRVPILPFSREVTRLAWLKRSLTVYRLAFGQPRQDDLLEYLQALVGSGMGVSDLADLQIRLEPVALDFASLSASNAAK</sequence>
<evidence type="ECO:0000259" key="1">
    <source>
        <dbReference type="SMART" id="SM00487"/>
    </source>
</evidence>
<dbReference type="InterPro" id="IPR001650">
    <property type="entry name" value="Helicase_C-like"/>
</dbReference>
<dbReference type="Gene3D" id="3.40.50.300">
    <property type="entry name" value="P-loop containing nucleotide triphosphate hydrolases"/>
    <property type="match status" value="2"/>
</dbReference>
<dbReference type="Pfam" id="PF00271">
    <property type="entry name" value="Helicase_C"/>
    <property type="match status" value="1"/>
</dbReference>
<dbReference type="RefSeq" id="WP_111355359.1">
    <property type="nucleotide sequence ID" value="NZ_NHSK01000116.1"/>
</dbReference>
<evidence type="ECO:0000313" key="3">
    <source>
        <dbReference type="Proteomes" id="UP000248863"/>
    </source>
</evidence>
<dbReference type="SMART" id="SM00487">
    <property type="entry name" value="DEXDc"/>
    <property type="match status" value="1"/>
</dbReference>
<keyword evidence="3" id="KW-1185">Reference proteome</keyword>